<protein>
    <recommendedName>
        <fullName evidence="3">F5/8 type C domain-containing protein</fullName>
    </recommendedName>
</protein>
<evidence type="ECO:0000313" key="1">
    <source>
        <dbReference type="EMBL" id="SMP94734.1"/>
    </source>
</evidence>
<comment type="caution">
    <text evidence="1">The sequence shown here is derived from an EMBL/GenBank/DDBJ whole genome shotgun (WGS) entry which is preliminary data.</text>
</comment>
<dbReference type="RefSeq" id="WP_283417306.1">
    <property type="nucleotide sequence ID" value="NZ_FXUO01000006.1"/>
</dbReference>
<evidence type="ECO:0000313" key="2">
    <source>
        <dbReference type="Proteomes" id="UP001158050"/>
    </source>
</evidence>
<dbReference type="EMBL" id="FXUO01000006">
    <property type="protein sequence ID" value="SMP94734.1"/>
    <property type="molecule type" value="Genomic_DNA"/>
</dbReference>
<keyword evidence="2" id="KW-1185">Reference proteome</keyword>
<reference evidence="1 2" key="1">
    <citation type="submission" date="2017-05" db="EMBL/GenBank/DDBJ databases">
        <authorList>
            <person name="Varghese N."/>
            <person name="Submissions S."/>
        </authorList>
    </citation>
    <scope>NUCLEOTIDE SEQUENCE [LARGE SCALE GENOMIC DNA]</scope>
    <source>
        <strain evidence="1 2">DSM 18015</strain>
    </source>
</reference>
<organism evidence="1 2">
    <name type="scientific">Epilithonimonas pallida</name>
    <dbReference type="NCBI Taxonomy" id="373671"/>
    <lineage>
        <taxon>Bacteria</taxon>
        <taxon>Pseudomonadati</taxon>
        <taxon>Bacteroidota</taxon>
        <taxon>Flavobacteriia</taxon>
        <taxon>Flavobacteriales</taxon>
        <taxon>Weeksellaceae</taxon>
        <taxon>Chryseobacterium group</taxon>
        <taxon>Epilithonimonas</taxon>
    </lineage>
</organism>
<evidence type="ECO:0008006" key="3">
    <source>
        <dbReference type="Google" id="ProtNLM"/>
    </source>
</evidence>
<name>A0ABY1R7D0_9FLAO</name>
<proteinExistence type="predicted"/>
<dbReference type="Proteomes" id="UP001158050">
    <property type="component" value="Unassembled WGS sequence"/>
</dbReference>
<accession>A0ABY1R7D0</accession>
<gene>
    <name evidence="1" type="ORF">SAMN05421679_106121</name>
</gene>
<sequence>MPADSFEFSVSSPYRHEVSWASGATYPAQISKIVRLNLAFFEYPQYDSFRVRIVVNYYNSQINWLTITGTGLVDGIINITSFVRALYINFQNLEQLGTDKYEAEINFILEGSLNNTWTEVEGRFVNVVLNAVNGEPIKTEKQLYTMYYDKSADLLTGETHINILNNTNNYDLLFEGDSETFVSVPSFTNFFDLVYSSPSRFPSSGEYNINAFIGRYISGNYKRLWAFQIKIIVIDAAVVVSPQSLSFWVKKNMNEVKTSDLNIVNFFGKNLTITKPDWLTISQNTANSSVIIQVSNVEPVNLTAGRYEGNIDVLYESKIIQIPVVLDVFSFYTHNFQEEYNFCLDKKIITVFRNNSDARFVRITANMKFRTAYEEKVLTVPYTIPYYQDSVKLDIGKNIHRYFIKNHTSIFEEGTSQYNFDNKVHIYPCEFSLKIEELDINFNPMYEETISNLKFYPGKKPLMFPFLTNYAFRSRAYGSKHIFSFISGLVTAKQLFDIPVSENGLEPGCIARVKVEQNENKISFSDIKEIMAAGKTITYFNIPDDEDLINVQWENQNLSPESITFSGDNNKPIDFSHLFQDNIFTGEVEKFDTTKTKTMSINTGFILAAEEDLIEELMSSKFCVLEIGGKYITGAPSGSKLVTWDKKKQLKEFDLEFKIYGN</sequence>